<evidence type="ECO:0000256" key="1">
    <source>
        <dbReference type="ARBA" id="ARBA00008791"/>
    </source>
</evidence>
<name>A0A158KAV3_9BURK</name>
<gene>
    <name evidence="3" type="ORF">AWB68_05378</name>
</gene>
<dbReference type="InterPro" id="IPR014729">
    <property type="entry name" value="Rossmann-like_a/b/a_fold"/>
</dbReference>
<dbReference type="SUPFAM" id="SSF52402">
    <property type="entry name" value="Adenine nucleotide alpha hydrolases-like"/>
    <property type="match status" value="1"/>
</dbReference>
<dbReference type="Proteomes" id="UP000054770">
    <property type="component" value="Unassembled WGS sequence"/>
</dbReference>
<proteinExistence type="inferred from homology"/>
<evidence type="ECO:0000313" key="4">
    <source>
        <dbReference type="Proteomes" id="UP000054770"/>
    </source>
</evidence>
<keyword evidence="4" id="KW-1185">Reference proteome</keyword>
<dbReference type="PANTHER" id="PTHR46268:SF15">
    <property type="entry name" value="UNIVERSAL STRESS PROTEIN HP_0031"/>
    <property type="match status" value="1"/>
</dbReference>
<evidence type="ECO:0000313" key="3">
    <source>
        <dbReference type="EMBL" id="SAL78246.1"/>
    </source>
</evidence>
<dbReference type="OrthoDB" id="8547832at2"/>
<dbReference type="Pfam" id="PF00582">
    <property type="entry name" value="Usp"/>
    <property type="match status" value="1"/>
</dbReference>
<dbReference type="EMBL" id="FCON02000077">
    <property type="protein sequence ID" value="SAL78246.1"/>
    <property type="molecule type" value="Genomic_DNA"/>
</dbReference>
<accession>A0A158KAV3</accession>
<dbReference type="Gene3D" id="3.40.50.620">
    <property type="entry name" value="HUPs"/>
    <property type="match status" value="1"/>
</dbReference>
<dbReference type="AlphaFoldDB" id="A0A158KAV3"/>
<comment type="caution">
    <text evidence="3">The sequence shown here is derived from an EMBL/GenBank/DDBJ whole genome shotgun (WGS) entry which is preliminary data.</text>
</comment>
<protein>
    <submittedName>
        <fullName evidence="3">UspA domain-containing protein</fullName>
    </submittedName>
</protein>
<dbReference type="InterPro" id="IPR006015">
    <property type="entry name" value="Universal_stress_UspA"/>
</dbReference>
<comment type="similarity">
    <text evidence="1">Belongs to the universal stress protein A family.</text>
</comment>
<organism evidence="3 4">
    <name type="scientific">Caballeronia choica</name>
    <dbReference type="NCBI Taxonomy" id="326476"/>
    <lineage>
        <taxon>Bacteria</taxon>
        <taxon>Pseudomonadati</taxon>
        <taxon>Pseudomonadota</taxon>
        <taxon>Betaproteobacteria</taxon>
        <taxon>Burkholderiales</taxon>
        <taxon>Burkholderiaceae</taxon>
        <taxon>Caballeronia</taxon>
    </lineage>
</organism>
<feature type="domain" description="UspA" evidence="2">
    <location>
        <begin position="1"/>
        <end position="146"/>
    </location>
</feature>
<dbReference type="CDD" id="cd00293">
    <property type="entry name" value="USP-like"/>
    <property type="match status" value="1"/>
</dbReference>
<dbReference type="PANTHER" id="PTHR46268">
    <property type="entry name" value="STRESS RESPONSE PROTEIN NHAX"/>
    <property type="match status" value="1"/>
</dbReference>
<dbReference type="RefSeq" id="WP_087647419.1">
    <property type="nucleotide sequence ID" value="NZ_FCON02000077.1"/>
</dbReference>
<dbReference type="InterPro" id="IPR006016">
    <property type="entry name" value="UspA"/>
</dbReference>
<reference evidence="3" key="1">
    <citation type="submission" date="2016-01" db="EMBL/GenBank/DDBJ databases">
        <authorList>
            <person name="Peeters C."/>
        </authorList>
    </citation>
    <scope>NUCLEOTIDE SEQUENCE [LARGE SCALE GENOMIC DNA]</scope>
    <source>
        <strain evidence="3">LMG 22940</strain>
    </source>
</reference>
<sequence>MYRSILAAIDGSETSIRALDAALRLARENHAELRPLYIVDAPLMAYEAPGYDPSILRDAMLTEGTRVTNEALGRMQRDNVRGVAQVVEADLCGDGIAQRILRVATEMHADLVVMGTHGRRGFQRLVLGSVAERFVRMACCPVLLVPAEHAAVSSAARDAAAPVAEPV</sequence>
<dbReference type="PRINTS" id="PR01438">
    <property type="entry name" value="UNVRSLSTRESS"/>
</dbReference>
<evidence type="ECO:0000259" key="2">
    <source>
        <dbReference type="Pfam" id="PF00582"/>
    </source>
</evidence>